<dbReference type="GO" id="GO:0015218">
    <property type="term" value="F:pyrimidine nucleotide transmembrane transporter activity"/>
    <property type="evidence" value="ECO:0007669"/>
    <property type="project" value="InterPro"/>
</dbReference>
<dbReference type="Gene3D" id="1.50.40.10">
    <property type="entry name" value="Mitochondrial carrier domain"/>
    <property type="match status" value="2"/>
</dbReference>
<dbReference type="PANTHER" id="PTHR45829:SF4">
    <property type="entry name" value="MITOCHONDRIAL CARRIER PROTEIN RIM2"/>
    <property type="match status" value="1"/>
</dbReference>
<dbReference type="PRINTS" id="PR00926">
    <property type="entry name" value="MITOCARRIER"/>
</dbReference>
<evidence type="ECO:0000256" key="6">
    <source>
        <dbReference type="ARBA" id="ARBA00022989"/>
    </source>
</evidence>
<feature type="repeat" description="Solcar" evidence="9">
    <location>
        <begin position="193"/>
        <end position="278"/>
    </location>
</feature>
<reference evidence="11" key="1">
    <citation type="submission" date="2021-02" db="EMBL/GenBank/DDBJ databases">
        <title>First Annotated Genome of the Yellow-green Alga Tribonema minus.</title>
        <authorList>
            <person name="Mahan K.M."/>
        </authorList>
    </citation>
    <scope>NUCLEOTIDE SEQUENCE</scope>
    <source>
        <strain evidence="11">UTEX B ZZ1240</strain>
    </source>
</reference>
<gene>
    <name evidence="11" type="ORF">JKP88DRAFT_263498</name>
</gene>
<evidence type="ECO:0000256" key="7">
    <source>
        <dbReference type="ARBA" id="ARBA00023128"/>
    </source>
</evidence>
<dbReference type="PROSITE" id="PS50920">
    <property type="entry name" value="SOLCAR"/>
    <property type="match status" value="3"/>
</dbReference>
<accession>A0A835YUQ3</accession>
<evidence type="ECO:0000256" key="5">
    <source>
        <dbReference type="ARBA" id="ARBA00022792"/>
    </source>
</evidence>
<keyword evidence="5" id="KW-0999">Mitochondrion inner membrane</keyword>
<comment type="similarity">
    <text evidence="10">Belongs to the mitochondrial carrier (TC 2.A.29) family.</text>
</comment>
<evidence type="ECO:0000256" key="3">
    <source>
        <dbReference type="ARBA" id="ARBA00022692"/>
    </source>
</evidence>
<dbReference type="SUPFAM" id="SSF103506">
    <property type="entry name" value="Mitochondrial carrier"/>
    <property type="match status" value="1"/>
</dbReference>
<dbReference type="Pfam" id="PF00153">
    <property type="entry name" value="Mito_carr"/>
    <property type="match status" value="3"/>
</dbReference>
<dbReference type="InterPro" id="IPR018108">
    <property type="entry name" value="MCP_transmembrane"/>
</dbReference>
<evidence type="ECO:0000256" key="2">
    <source>
        <dbReference type="ARBA" id="ARBA00022448"/>
    </source>
</evidence>
<dbReference type="AlphaFoldDB" id="A0A835YUQ3"/>
<evidence type="ECO:0000256" key="9">
    <source>
        <dbReference type="PROSITE-ProRule" id="PRU00282"/>
    </source>
</evidence>
<name>A0A835YUQ3_9STRA</name>
<protein>
    <submittedName>
        <fullName evidence="11">Mitochondrial carrier domain-containing protein</fullName>
    </submittedName>
</protein>
<dbReference type="OrthoDB" id="428293at2759"/>
<proteinExistence type="inferred from homology"/>
<keyword evidence="3 9" id="KW-0812">Transmembrane</keyword>
<evidence type="ECO:0000313" key="12">
    <source>
        <dbReference type="Proteomes" id="UP000664859"/>
    </source>
</evidence>
<dbReference type="EMBL" id="JAFCMP010000301">
    <property type="protein sequence ID" value="KAG5181671.1"/>
    <property type="molecule type" value="Genomic_DNA"/>
</dbReference>
<dbReference type="InterPro" id="IPR023395">
    <property type="entry name" value="MCP_dom_sf"/>
</dbReference>
<dbReference type="InterPro" id="IPR049562">
    <property type="entry name" value="SLC25A33/36-like"/>
</dbReference>
<keyword evidence="6" id="KW-1133">Transmembrane helix</keyword>
<feature type="repeat" description="Solcar" evidence="9">
    <location>
        <begin position="1"/>
        <end position="72"/>
    </location>
</feature>
<dbReference type="GO" id="GO:0005743">
    <property type="term" value="C:mitochondrial inner membrane"/>
    <property type="evidence" value="ECO:0007669"/>
    <property type="project" value="UniProtKB-SubCell"/>
</dbReference>
<comment type="subcellular location">
    <subcellularLocation>
        <location evidence="1">Mitochondrion inner membrane</location>
        <topology evidence="1">Multi-pass membrane protein</topology>
    </subcellularLocation>
</comment>
<evidence type="ECO:0000256" key="10">
    <source>
        <dbReference type="RuleBase" id="RU000488"/>
    </source>
</evidence>
<evidence type="ECO:0000313" key="11">
    <source>
        <dbReference type="EMBL" id="KAG5181671.1"/>
    </source>
</evidence>
<dbReference type="InterPro" id="IPR002067">
    <property type="entry name" value="MCP"/>
</dbReference>
<keyword evidence="4" id="KW-0677">Repeat</keyword>
<dbReference type="GO" id="GO:1990519">
    <property type="term" value="P:pyrimidine nucleotide import into mitochondrion"/>
    <property type="evidence" value="ECO:0007669"/>
    <property type="project" value="TreeGrafter"/>
</dbReference>
<feature type="repeat" description="Solcar" evidence="9">
    <location>
        <begin position="79"/>
        <end position="170"/>
    </location>
</feature>
<keyword evidence="7" id="KW-0496">Mitochondrion</keyword>
<comment type="caution">
    <text evidence="11">The sequence shown here is derived from an EMBL/GenBank/DDBJ whole genome shotgun (WGS) entry which is preliminary data.</text>
</comment>
<keyword evidence="8 9" id="KW-0472">Membrane</keyword>
<evidence type="ECO:0000256" key="1">
    <source>
        <dbReference type="ARBA" id="ARBA00004448"/>
    </source>
</evidence>
<keyword evidence="2 10" id="KW-0813">Transport</keyword>
<dbReference type="Proteomes" id="UP000664859">
    <property type="component" value="Unassembled WGS sequence"/>
</dbReference>
<sequence length="290" mass="32380">MRHLSTITCPIEVVKTQLQASSGVSHNPFAVARHIFNTQGAQGFFRGLSPTLLGIFPSRASYFWAYETMKSGLVPVLGDGTVTHIVAGLSAGATANTITSPIWMVKTRMQLLASIDAAHGQVAYRGYRHAIQTIYRQEGFRGFYKGLTASYWGCSEGCIQFVAYEKLKRHLEARHAEHCRRNGLPVTDRLPPHQYFLSAAASKLMATITTYPHEVVRTRLREQARNGVFKYTGMWQSLNLIGREEGVRGLYAGMATHVARVVPNAAILFLSYELINRWFEDRDSGTERPA</sequence>
<evidence type="ECO:0000256" key="8">
    <source>
        <dbReference type="ARBA" id="ARBA00023136"/>
    </source>
</evidence>
<keyword evidence="12" id="KW-1185">Reference proteome</keyword>
<dbReference type="PANTHER" id="PTHR45829">
    <property type="entry name" value="MITOCHONDRIAL CARRIER PROTEIN RIM2"/>
    <property type="match status" value="1"/>
</dbReference>
<organism evidence="11 12">
    <name type="scientific">Tribonema minus</name>
    <dbReference type="NCBI Taxonomy" id="303371"/>
    <lineage>
        <taxon>Eukaryota</taxon>
        <taxon>Sar</taxon>
        <taxon>Stramenopiles</taxon>
        <taxon>Ochrophyta</taxon>
        <taxon>PX clade</taxon>
        <taxon>Xanthophyceae</taxon>
        <taxon>Tribonematales</taxon>
        <taxon>Tribonemataceae</taxon>
        <taxon>Tribonema</taxon>
    </lineage>
</organism>
<evidence type="ECO:0000256" key="4">
    <source>
        <dbReference type="ARBA" id="ARBA00022737"/>
    </source>
</evidence>